<dbReference type="GeneID" id="96259581"/>
<protein>
    <submittedName>
        <fullName evidence="12">Acyltransferase domain-containing protein</fullName>
    </submittedName>
</protein>
<feature type="compositionally biased region" description="Basic and acidic residues" evidence="8">
    <location>
        <begin position="1800"/>
        <end position="1812"/>
    </location>
</feature>
<evidence type="ECO:0000256" key="2">
    <source>
        <dbReference type="ARBA" id="ARBA00022450"/>
    </source>
</evidence>
<accession>A0ABS3XV35</accession>
<dbReference type="InterPro" id="IPR032821">
    <property type="entry name" value="PKS_assoc"/>
</dbReference>
<dbReference type="InterPro" id="IPR020841">
    <property type="entry name" value="PKS_Beta-ketoAc_synthase_dom"/>
</dbReference>
<feature type="region of interest" description="Disordered" evidence="8">
    <location>
        <begin position="1795"/>
        <end position="1818"/>
    </location>
</feature>
<dbReference type="PANTHER" id="PTHR43775">
    <property type="entry name" value="FATTY ACID SYNTHASE"/>
    <property type="match status" value="1"/>
</dbReference>
<dbReference type="Gene3D" id="3.10.129.110">
    <property type="entry name" value="Polyketide synthase dehydratase"/>
    <property type="match status" value="1"/>
</dbReference>
<feature type="region of interest" description="Disordered" evidence="8">
    <location>
        <begin position="1402"/>
        <end position="1426"/>
    </location>
</feature>
<dbReference type="SMART" id="SM00823">
    <property type="entry name" value="PKS_PP"/>
    <property type="match status" value="1"/>
</dbReference>
<feature type="region of interest" description="Disordered" evidence="8">
    <location>
        <begin position="1169"/>
        <end position="1188"/>
    </location>
</feature>
<dbReference type="Pfam" id="PF00109">
    <property type="entry name" value="ketoacyl-synt"/>
    <property type="match status" value="1"/>
</dbReference>
<dbReference type="Pfam" id="PF00698">
    <property type="entry name" value="Acyl_transf_1"/>
    <property type="match status" value="1"/>
</dbReference>
<dbReference type="InterPro" id="IPR018201">
    <property type="entry name" value="Ketoacyl_synth_AS"/>
</dbReference>
<dbReference type="SUPFAM" id="SSF47336">
    <property type="entry name" value="ACP-like"/>
    <property type="match status" value="1"/>
</dbReference>
<dbReference type="InterPro" id="IPR036736">
    <property type="entry name" value="ACP-like_sf"/>
</dbReference>
<dbReference type="Pfam" id="PF02801">
    <property type="entry name" value="Ketoacyl-synt_C"/>
    <property type="match status" value="1"/>
</dbReference>
<feature type="domain" description="Carrier" evidence="9">
    <location>
        <begin position="1718"/>
        <end position="1792"/>
    </location>
</feature>
<dbReference type="InterPro" id="IPR036291">
    <property type="entry name" value="NAD(P)-bd_dom_sf"/>
</dbReference>
<dbReference type="InterPro" id="IPR016036">
    <property type="entry name" value="Malonyl_transacylase_ACP-bd"/>
</dbReference>
<evidence type="ECO:0000256" key="4">
    <source>
        <dbReference type="ARBA" id="ARBA00022679"/>
    </source>
</evidence>
<feature type="region of interest" description="C-terminal hotdog fold" evidence="7">
    <location>
        <begin position="1051"/>
        <end position="1205"/>
    </location>
</feature>
<dbReference type="PROSITE" id="PS52004">
    <property type="entry name" value="KS3_2"/>
    <property type="match status" value="1"/>
</dbReference>
<comment type="caution">
    <text evidence="12">The sequence shown here is derived from an EMBL/GenBank/DDBJ whole genome shotgun (WGS) entry which is preliminary data.</text>
</comment>
<dbReference type="CDD" id="cd00833">
    <property type="entry name" value="PKS"/>
    <property type="match status" value="1"/>
</dbReference>
<keyword evidence="4" id="KW-0808">Transferase</keyword>
<feature type="active site" description="Proton donor; for dehydratase activity" evidence="7">
    <location>
        <position position="1110"/>
    </location>
</feature>
<dbReference type="InterPro" id="IPR050091">
    <property type="entry name" value="PKS_NRPS_Biosynth_Enz"/>
</dbReference>
<dbReference type="SMART" id="SM00822">
    <property type="entry name" value="PKS_KR"/>
    <property type="match status" value="1"/>
</dbReference>
<evidence type="ECO:0000256" key="8">
    <source>
        <dbReference type="SAM" id="MobiDB-lite"/>
    </source>
</evidence>
<keyword evidence="13" id="KW-1185">Reference proteome</keyword>
<dbReference type="InterPro" id="IPR057326">
    <property type="entry name" value="KR_dom"/>
</dbReference>
<dbReference type="SMART" id="SM00826">
    <property type="entry name" value="PKS_DH"/>
    <property type="match status" value="1"/>
</dbReference>
<dbReference type="Pfam" id="PF08659">
    <property type="entry name" value="KR"/>
    <property type="match status" value="1"/>
</dbReference>
<evidence type="ECO:0000259" key="11">
    <source>
        <dbReference type="PROSITE" id="PS52019"/>
    </source>
</evidence>
<evidence type="ECO:0000256" key="3">
    <source>
        <dbReference type="ARBA" id="ARBA00022553"/>
    </source>
</evidence>
<dbReference type="InterPro" id="IPR049900">
    <property type="entry name" value="PKS_mFAS_DH"/>
</dbReference>
<organism evidence="12 13">
    <name type="scientific">Streptomyces smyrnaeus</name>
    <dbReference type="NCBI Taxonomy" id="1387713"/>
    <lineage>
        <taxon>Bacteria</taxon>
        <taxon>Bacillati</taxon>
        <taxon>Actinomycetota</taxon>
        <taxon>Actinomycetes</taxon>
        <taxon>Kitasatosporales</taxon>
        <taxon>Streptomycetaceae</taxon>
        <taxon>Streptomyces</taxon>
    </lineage>
</organism>
<dbReference type="PROSITE" id="PS00606">
    <property type="entry name" value="KS3_1"/>
    <property type="match status" value="1"/>
</dbReference>
<dbReference type="InterPro" id="IPR020806">
    <property type="entry name" value="PKS_PP-bd"/>
</dbReference>
<dbReference type="Pfam" id="PF00550">
    <property type="entry name" value="PP-binding"/>
    <property type="match status" value="1"/>
</dbReference>
<dbReference type="SMART" id="SM00825">
    <property type="entry name" value="PKS_KS"/>
    <property type="match status" value="1"/>
</dbReference>
<dbReference type="SUPFAM" id="SSF52151">
    <property type="entry name" value="FabD/lysophospholipase-like"/>
    <property type="match status" value="1"/>
</dbReference>
<evidence type="ECO:0000259" key="9">
    <source>
        <dbReference type="PROSITE" id="PS50075"/>
    </source>
</evidence>
<keyword evidence="5" id="KW-0045">Antibiotic biosynthesis</keyword>
<evidence type="ECO:0000313" key="12">
    <source>
        <dbReference type="EMBL" id="MBO8199263.1"/>
    </source>
</evidence>
<evidence type="ECO:0000256" key="5">
    <source>
        <dbReference type="ARBA" id="ARBA00023194"/>
    </source>
</evidence>
<keyword evidence="3" id="KW-0597">Phosphoprotein</keyword>
<dbReference type="Gene3D" id="1.10.1200.10">
    <property type="entry name" value="ACP-like"/>
    <property type="match status" value="1"/>
</dbReference>
<dbReference type="Gene3D" id="3.40.50.720">
    <property type="entry name" value="NAD(P)-binding Rossmann-like Domain"/>
    <property type="match status" value="1"/>
</dbReference>
<keyword evidence="6 12" id="KW-0012">Acyltransferase</keyword>
<dbReference type="InterPro" id="IPR013968">
    <property type="entry name" value="PKS_KR"/>
</dbReference>
<dbReference type="SMART" id="SM00827">
    <property type="entry name" value="PKS_AT"/>
    <property type="match status" value="1"/>
</dbReference>
<sequence length="1818" mass="192945">MNALIGKLEPVAIIGMGCRFAAGIDSPQAYWAFLREGREAVREIPPERWQGYDDRGTDHAVVLRRTTSRGSFMEDIAGFDAAFFGISAREARLMDPQQRMALEVCWEALEDAGVPPLDLEGSDTGVFIGVGSDDYGRRLLEDLPRIEAWTGVGSSPCAVANRVSHVLDLRGPSLSVDTACSSSLVAIHQACQALRAGETPLALAGGVMLVAGPGLSVVLDKAGATSPDGRSKAFDESADGYGRGEGCGIVALKLLSAAVEDGDEVLAVIRGSAVHQDGRTKGIMSPSQEAQEHLLRRAYEAAGVDPRDVDYIEAHGTGTPTGDPVEAGALSTVLGRHRSASAPCLIGSAKTNIGHLEAGAGVAGIIKTVLALQHELIPASRLSTAPDPRIPWGENGLRLATANTPWPAGPRPRRAGVASYGYGGTIAHTVLEEAPRPHRDPVAAAPPAAADNRHGEFPLLISGGTAAGMRAYAEKLAVHLARHPGADVTALGAALSCRRSHLSERAAVLVADAAEAVPALQDLAREEEHPKAVTGRVPRTQAPANPVWVFSGHGSQWAGMGRDLLEEEPPFLQTIEELEPVYRKEAGYSLLSLLADGVPDDTVRIQAALYAVQTGLQAVWRSWGVHPAAVIGHSVGEIAAAVAAGVLDARDGARLVCRRSALLEQVVGRGAMAMVSLPFEEVARRLKGQRDVEAAVAASKTSSVISGTTAAVSALLREWQEEQLQVRRVDSDVAFHSPHMEALCTRLAASVTDLEAAPPSVPLYSTALDTPRTTARRDGRYWAANLRNPVRFQQAVEAAIEDGHRHFLEVSPHPVVTHSIDEALADSGAENAYVAHTLRRDRSARSTALLNLAALHCHGAAVDWSAFYPGRPARDLPTTAWQHQHLWAEPAPHESAGAGHDPDSHTLLGDRTCVRGTTRTLLWRTRLNEDSRPFPGRHPVQGTEIVPAAVLLVTFLSAGAAALERPTWPLLRNMVLHTPVPTGGDREVQVVHQDTTLSLSTRLLEEDGSAPSGWVTHASAVTKHATGHGETRSPKQKDPEGCPEVSADASAHEVLPPDHVSSRLAELQVAEMGFPWRIEELRRGDGILTAEVTADPEASLPTPSWASVLDAALSTASVLFPGEPVLRMPARIEEAKVCGPPPARATIRAHLLQPPGPDGSGMVEVTLDGHGVDSTPSHDAQDGRERSRARLSGLTYRPLEASGRSVTPARLLHEVCWSPCPTPSGPPQTISSLHVAAPKTPGTQDLLERLGSVCAQKEIALTTGDPGLPDSAALPDALLLLSPPADPGEDADAPDRAALDLIETVQQLADRDSGASTRIWCLTFGVREAARRPALTQAPLWGIGRVCSTEHPELWGGVIDLPTTPENTDLTAILPLLQHPGAEEVVCVREGRQETVRLRAAHAASAEGAEPDTRSAPQPVTDTGPEITCSPDGTYLVTGGLGALGLRVAHWLAERGARRLLLLSRRGLPPREHWDDLSKDSDVQAVESIRDLEATGVTVRILAADVTDRKELSAQLAPHRLQMPPVRGIVHAAGVTDNRWLRDCDEESLRAVTRPKVLGGLVLHELFPPGSLDFFVLFSSAGQLLNLPGQTLYAAANAFLDALAHHRRAAGANDTASMAWTSWRGLGMSTSSEAIDAELEARGTADITPEDALAAWNMASGNAAPHMAVLRLLPGSTMKDRPAVLREVQAPAPEGEEANGGSGSQEQWGQMCAQELPAVLLDHISSALAAVLGTPDAGIDPHRPLSEMGVDSIMTVSLRRRLQQLTGIPLPPTLLWNQPTATAIADFLAERLAQQADTTSENRAETADRTDAGARSGT</sequence>
<gene>
    <name evidence="12" type="ORF">JW613_13280</name>
</gene>
<feature type="region of interest" description="Disordered" evidence="8">
    <location>
        <begin position="1022"/>
        <end position="1055"/>
    </location>
</feature>
<feature type="compositionally biased region" description="Basic and acidic residues" evidence="8">
    <location>
        <begin position="1027"/>
        <end position="1040"/>
    </location>
</feature>
<dbReference type="InterPro" id="IPR009081">
    <property type="entry name" value="PP-bd_ACP"/>
</dbReference>
<dbReference type="Pfam" id="PF21089">
    <property type="entry name" value="PKS_DH_N"/>
    <property type="match status" value="1"/>
</dbReference>
<dbReference type="InterPro" id="IPR001227">
    <property type="entry name" value="Ac_transferase_dom_sf"/>
</dbReference>
<dbReference type="CDD" id="cd08955">
    <property type="entry name" value="KR_2_FAS_SDR_x"/>
    <property type="match status" value="1"/>
</dbReference>
<dbReference type="Pfam" id="PF16197">
    <property type="entry name" value="KAsynt_C_assoc"/>
    <property type="match status" value="1"/>
</dbReference>
<dbReference type="PROSITE" id="PS50075">
    <property type="entry name" value="CARRIER"/>
    <property type="match status" value="1"/>
</dbReference>
<reference evidence="12 13" key="1">
    <citation type="submission" date="2021-02" db="EMBL/GenBank/DDBJ databases">
        <title>Streptomyces spirodelae sp. nov., isolated from duckweed.</title>
        <authorList>
            <person name="Saimee Y."/>
            <person name="Duangmal K."/>
        </authorList>
    </citation>
    <scope>NUCLEOTIDE SEQUENCE [LARGE SCALE GENOMIC DNA]</scope>
    <source>
        <strain evidence="12 13">DSM 42105</strain>
    </source>
</reference>
<dbReference type="PROSITE" id="PS52019">
    <property type="entry name" value="PKS_MFAS_DH"/>
    <property type="match status" value="1"/>
</dbReference>
<dbReference type="RefSeq" id="WP_209211009.1">
    <property type="nucleotide sequence ID" value="NZ_JAFFZM010000007.1"/>
</dbReference>
<dbReference type="EMBL" id="JAFFZM010000007">
    <property type="protein sequence ID" value="MBO8199263.1"/>
    <property type="molecule type" value="Genomic_DNA"/>
</dbReference>
<dbReference type="InterPro" id="IPR016039">
    <property type="entry name" value="Thiolase-like"/>
</dbReference>
<evidence type="ECO:0000313" key="13">
    <source>
        <dbReference type="Proteomes" id="UP000721954"/>
    </source>
</evidence>
<dbReference type="InterPro" id="IPR014030">
    <property type="entry name" value="Ketoacyl_synth_N"/>
</dbReference>
<dbReference type="InterPro" id="IPR014043">
    <property type="entry name" value="Acyl_transferase_dom"/>
</dbReference>
<feature type="active site" description="Proton acceptor; for dehydratase activity" evidence="7">
    <location>
        <position position="938"/>
    </location>
</feature>
<evidence type="ECO:0000256" key="7">
    <source>
        <dbReference type="PROSITE-ProRule" id="PRU01363"/>
    </source>
</evidence>
<dbReference type="Gene3D" id="3.30.70.3290">
    <property type="match status" value="1"/>
</dbReference>
<dbReference type="InterPro" id="IPR020807">
    <property type="entry name" value="PKS_DH"/>
</dbReference>
<dbReference type="SUPFAM" id="SSF51735">
    <property type="entry name" value="NAD(P)-binding Rossmann-fold domains"/>
    <property type="match status" value="2"/>
</dbReference>
<feature type="domain" description="Ketosynthase family 3 (KS3)" evidence="10">
    <location>
        <begin position="8"/>
        <end position="433"/>
    </location>
</feature>
<dbReference type="Gene3D" id="3.40.366.10">
    <property type="entry name" value="Malonyl-Coenzyme A Acyl Carrier Protein, domain 2"/>
    <property type="match status" value="1"/>
</dbReference>
<feature type="compositionally biased region" description="Basic and acidic residues" evidence="8">
    <location>
        <begin position="1179"/>
        <end position="1188"/>
    </location>
</feature>
<feature type="domain" description="PKS/mFAS DH" evidence="11">
    <location>
        <begin position="905"/>
        <end position="1205"/>
    </location>
</feature>
<dbReference type="SMART" id="SM01294">
    <property type="entry name" value="PKS_PP_betabranch"/>
    <property type="match status" value="1"/>
</dbReference>
<dbReference type="GO" id="GO:0016746">
    <property type="term" value="F:acyltransferase activity"/>
    <property type="evidence" value="ECO:0007669"/>
    <property type="project" value="UniProtKB-KW"/>
</dbReference>
<dbReference type="InterPro" id="IPR042104">
    <property type="entry name" value="PKS_dehydratase_sf"/>
</dbReference>
<dbReference type="Gene3D" id="3.40.47.10">
    <property type="match status" value="1"/>
</dbReference>
<dbReference type="PANTHER" id="PTHR43775:SF37">
    <property type="entry name" value="SI:DKEY-61P9.11"/>
    <property type="match status" value="1"/>
</dbReference>
<dbReference type="InterPro" id="IPR016035">
    <property type="entry name" value="Acyl_Trfase/lysoPLipase"/>
</dbReference>
<feature type="region of interest" description="N-terminal hotdog fold" evidence="7">
    <location>
        <begin position="905"/>
        <end position="1029"/>
    </location>
</feature>
<dbReference type="InterPro" id="IPR014031">
    <property type="entry name" value="Ketoacyl_synth_C"/>
</dbReference>
<proteinExistence type="predicted"/>
<dbReference type="SUPFAM" id="SSF55048">
    <property type="entry name" value="Probable ACP-binding domain of malonyl-CoA ACP transacylase"/>
    <property type="match status" value="1"/>
</dbReference>
<evidence type="ECO:0000259" key="10">
    <source>
        <dbReference type="PROSITE" id="PS52004"/>
    </source>
</evidence>
<comment type="pathway">
    <text evidence="1">Antibiotic biosynthesis.</text>
</comment>
<name>A0ABS3XV35_9ACTN</name>
<keyword evidence="2" id="KW-0596">Phosphopantetheine</keyword>
<dbReference type="SUPFAM" id="SSF53901">
    <property type="entry name" value="Thiolase-like"/>
    <property type="match status" value="1"/>
</dbReference>
<dbReference type="InterPro" id="IPR049552">
    <property type="entry name" value="PKS_DH_N"/>
</dbReference>
<evidence type="ECO:0000256" key="6">
    <source>
        <dbReference type="ARBA" id="ARBA00023315"/>
    </source>
</evidence>
<dbReference type="Proteomes" id="UP000721954">
    <property type="component" value="Unassembled WGS sequence"/>
</dbReference>
<evidence type="ECO:0000256" key="1">
    <source>
        <dbReference type="ARBA" id="ARBA00004792"/>
    </source>
</evidence>